<dbReference type="InterPro" id="IPR047112">
    <property type="entry name" value="RecG/Mfd"/>
</dbReference>
<dbReference type="InterPro" id="IPR003711">
    <property type="entry name" value="CarD-like/TRCF_RID"/>
</dbReference>
<dbReference type="SMART" id="SM01058">
    <property type="entry name" value="CarD_TRCF"/>
    <property type="match status" value="1"/>
</dbReference>
<dbReference type="Gene3D" id="3.30.2060.10">
    <property type="entry name" value="Penicillin-binding protein 1b domain"/>
    <property type="match status" value="1"/>
</dbReference>
<dbReference type="EMBL" id="AP018558">
    <property type="protein sequence ID" value="BBD77145.1"/>
    <property type="molecule type" value="Genomic_DNA"/>
</dbReference>
<evidence type="ECO:0000256" key="2">
    <source>
        <dbReference type="ARBA" id="ARBA00022490"/>
    </source>
</evidence>
<dbReference type="Gene3D" id="3.40.50.300">
    <property type="entry name" value="P-loop containing nucleotide triphosphate hydrolases"/>
    <property type="match status" value="2"/>
</dbReference>
<keyword evidence="7 13" id="KW-0067">ATP-binding</keyword>
<dbReference type="RefSeq" id="WP_119334910.1">
    <property type="nucleotide sequence ID" value="NZ_AP018558.1"/>
</dbReference>
<evidence type="ECO:0000256" key="11">
    <source>
        <dbReference type="ARBA" id="ARBA00061399"/>
    </source>
</evidence>
<keyword evidence="2 13" id="KW-0963">Cytoplasm</keyword>
<dbReference type="Pfam" id="PF21132">
    <property type="entry name" value="MFD_D3"/>
    <property type="match status" value="1"/>
</dbReference>
<keyword evidence="4 13" id="KW-0227">DNA damage</keyword>
<dbReference type="CDD" id="cd17991">
    <property type="entry name" value="DEXHc_TRCF"/>
    <property type="match status" value="1"/>
</dbReference>
<protein>
    <recommendedName>
        <fullName evidence="12 13">Transcription-repair-coupling factor</fullName>
        <shortName evidence="13">TRCF</shortName>
        <ecNumber evidence="13">3.6.4.-</ecNumber>
    </recommendedName>
</protein>
<dbReference type="GO" id="GO:0006355">
    <property type="term" value="P:regulation of DNA-templated transcription"/>
    <property type="evidence" value="ECO:0007669"/>
    <property type="project" value="UniProtKB-UniRule"/>
</dbReference>
<dbReference type="GO" id="GO:0000716">
    <property type="term" value="P:transcription-coupled nucleotide-excision repair, DNA damage recognition"/>
    <property type="evidence" value="ECO:0007669"/>
    <property type="project" value="UniProtKB-UniRule"/>
</dbReference>
<dbReference type="Gene3D" id="3.40.50.11140">
    <property type="match status" value="1"/>
</dbReference>
<dbReference type="PANTHER" id="PTHR47964:SF1">
    <property type="entry name" value="ATP-DEPENDENT DNA HELICASE HOMOLOG RECG, CHLOROPLASTIC"/>
    <property type="match status" value="1"/>
</dbReference>
<feature type="domain" description="Helicase ATP-binding" evidence="14">
    <location>
        <begin position="608"/>
        <end position="769"/>
    </location>
</feature>
<dbReference type="PROSITE" id="PS51194">
    <property type="entry name" value="HELICASE_CTER"/>
    <property type="match status" value="1"/>
</dbReference>
<dbReference type="InterPro" id="IPR001650">
    <property type="entry name" value="Helicase_C-like"/>
</dbReference>
<dbReference type="HAMAP" id="MF_00969">
    <property type="entry name" value="TRCF"/>
    <property type="match status" value="1"/>
</dbReference>
<organism evidence="16 17">
    <name type="scientific">Hydrogenophilus thermoluteolus</name>
    <name type="common">Pseudomonas hydrogenothermophila</name>
    <dbReference type="NCBI Taxonomy" id="297"/>
    <lineage>
        <taxon>Bacteria</taxon>
        <taxon>Pseudomonadati</taxon>
        <taxon>Pseudomonadota</taxon>
        <taxon>Hydrogenophilia</taxon>
        <taxon>Hydrogenophilales</taxon>
        <taxon>Hydrogenophilaceae</taxon>
        <taxon>Hydrogenophilus</taxon>
    </lineage>
</organism>
<keyword evidence="8 13" id="KW-0238">DNA-binding</keyword>
<dbReference type="GO" id="GO:0005737">
    <property type="term" value="C:cytoplasm"/>
    <property type="evidence" value="ECO:0007669"/>
    <property type="project" value="UniProtKB-SubCell"/>
</dbReference>
<dbReference type="Pfam" id="PF03461">
    <property type="entry name" value="TRCF"/>
    <property type="match status" value="1"/>
</dbReference>
<comment type="similarity">
    <text evidence="10 13">In the N-terminal section; belongs to the UvrB family.</text>
</comment>
<dbReference type="InterPro" id="IPR005118">
    <property type="entry name" value="TRCF_C"/>
</dbReference>
<dbReference type="EC" id="3.6.4.-" evidence="13"/>
<dbReference type="KEGG" id="htl:HPTL_0877"/>
<reference evidence="16 17" key="1">
    <citation type="submission" date="2018-04" db="EMBL/GenBank/DDBJ databases">
        <title>Complete genome sequence of Hydrogenophilus thermoluteolus TH-1.</title>
        <authorList>
            <person name="Arai H."/>
        </authorList>
    </citation>
    <scope>NUCLEOTIDE SEQUENCE [LARGE SCALE GENOMIC DNA]</scope>
    <source>
        <strain evidence="16 17">TH-1</strain>
    </source>
</reference>
<evidence type="ECO:0000313" key="17">
    <source>
        <dbReference type="Proteomes" id="UP000262004"/>
    </source>
</evidence>
<dbReference type="Pfam" id="PF00270">
    <property type="entry name" value="DEAD"/>
    <property type="match status" value="1"/>
</dbReference>
<dbReference type="Pfam" id="PF02559">
    <property type="entry name" value="CarD_TRCF_RID"/>
    <property type="match status" value="1"/>
</dbReference>
<dbReference type="SUPFAM" id="SSF52540">
    <property type="entry name" value="P-loop containing nucleoside triphosphate hydrolases"/>
    <property type="match status" value="4"/>
</dbReference>
<dbReference type="InterPro" id="IPR004576">
    <property type="entry name" value="Mfd"/>
</dbReference>
<evidence type="ECO:0000256" key="12">
    <source>
        <dbReference type="ARBA" id="ARBA00070128"/>
    </source>
</evidence>
<dbReference type="SMART" id="SM00487">
    <property type="entry name" value="DEXDc"/>
    <property type="match status" value="1"/>
</dbReference>
<dbReference type="Pfam" id="PF00271">
    <property type="entry name" value="Helicase_C"/>
    <property type="match status" value="1"/>
</dbReference>
<dbReference type="InterPro" id="IPR041471">
    <property type="entry name" value="UvrB_inter"/>
</dbReference>
<evidence type="ECO:0000256" key="1">
    <source>
        <dbReference type="ARBA" id="ARBA00004496"/>
    </source>
</evidence>
<evidence type="ECO:0000256" key="3">
    <source>
        <dbReference type="ARBA" id="ARBA00022741"/>
    </source>
</evidence>
<dbReference type="InterPro" id="IPR036101">
    <property type="entry name" value="CarD-like/TRCF_RID_sf"/>
</dbReference>
<dbReference type="InterPro" id="IPR027417">
    <property type="entry name" value="P-loop_NTPase"/>
</dbReference>
<evidence type="ECO:0000256" key="13">
    <source>
        <dbReference type="HAMAP-Rule" id="MF_00969"/>
    </source>
</evidence>
<gene>
    <name evidence="13" type="primary">mfd</name>
    <name evidence="16" type="ORF">HPTL_0877</name>
</gene>
<evidence type="ECO:0000256" key="5">
    <source>
        <dbReference type="ARBA" id="ARBA00022801"/>
    </source>
</evidence>
<dbReference type="GO" id="GO:0016787">
    <property type="term" value="F:hydrolase activity"/>
    <property type="evidence" value="ECO:0007669"/>
    <property type="project" value="UniProtKB-KW"/>
</dbReference>
<dbReference type="Proteomes" id="UP000262004">
    <property type="component" value="Chromosome"/>
</dbReference>
<dbReference type="GO" id="GO:0003678">
    <property type="term" value="F:DNA helicase activity"/>
    <property type="evidence" value="ECO:0007669"/>
    <property type="project" value="TreeGrafter"/>
</dbReference>
<dbReference type="SMART" id="SM00982">
    <property type="entry name" value="TRCF"/>
    <property type="match status" value="1"/>
</dbReference>
<dbReference type="Pfam" id="PF17757">
    <property type="entry name" value="UvrB_inter"/>
    <property type="match status" value="1"/>
</dbReference>
<evidence type="ECO:0000313" key="16">
    <source>
        <dbReference type="EMBL" id="BBD77145.1"/>
    </source>
</evidence>
<comment type="subcellular location">
    <subcellularLocation>
        <location evidence="1 13">Cytoplasm</location>
    </subcellularLocation>
</comment>
<keyword evidence="9 13" id="KW-0234">DNA repair</keyword>
<evidence type="ECO:0000256" key="8">
    <source>
        <dbReference type="ARBA" id="ARBA00023125"/>
    </source>
</evidence>
<dbReference type="AlphaFoldDB" id="A0A2Z6DXV9"/>
<sequence>MIPDSFHLPKAGQRAKLPLPYSGLAAPYLAELKRRTRAPLVLLAANAAETLRIQAELTFFAPMLRVCHFPDWETLPYDPFSPHQDLISERLATLFAITQQGVDVVVTSVAAALPRLTPPAFVAGRMFRIRKGETLDLAAFKAQLTLAGYEPAAQVLRPGEFAIRGGIIDLYPMGAALPYRLELFDDEIETIKTFDPDTQRTLYPVEAIELLPAREFPTDDDGRTTFRRRFRETFEGDPSKVALYKQVSQGLLPAGIEYYLPLFFDKTATLFDYLPDALWVTLGPVAETVTADWQEALDRYRLLNTDPDRPLLPPDAWMAPPEAFHGRLSACARIDLALPEHAEDELPPIALDARAEQPAAALAAWLDTHRDWTVLLAVSSEGRRETVREKLRAVGWEPSDVREWETFLAERPPLALTVAPVENGFLDAERRLAFFGEAELFAHLVRRKGGTKRKHAAHDPEAWIRDLTELTPGAPVVHLEHGIGRYRGLVRLAGPEGEAEFLHLEYAGGAALYVPVTQLALIGRYLGTDPETVPLHELGSGQWEKEKRKAAEKAHDTAAELLALYAERAARGGERFAFDAASYEAFAAGFPFETTPDQQAAIDAVIADLTSGKVMDRLVCGDVGFGKTEVALRAAFLAAMNGRQVAILTPTTLLAEQHTQTFRNRFAGWPLQIAELSRFTSSKNQKATLAALADGTVDIVIGTHRLIQPDVRFARLGLVIIDEEHRFGVRQKEALRTFCAHVHTLSLSATPIPRTLGMALEGVRDFSVIATPPAKRLAVKTFVVKKSDALIREAVARELRRGGQVFYVHNEVRTIGNALEALQKLLPNVRIGVVHGQMSEIELERVMRDFIHQRLQVLLCTTIIETGIDIPNANTILIERADRFGLAQLHQLRGRVGRSHHQAFAYLMLDPHIKPTAAGARRLEAIAQAESLGGGFTLAMHDLEIRGAGEILGEAQSGAIESVGFALFTQMLQNAVRRLKAQNATSEAPGKAAQSDASASESLLAAFAVTTEITLGEPALLPETYCPDIAVRLDLYKRLADAADDEAVDALKSELIDRFGPLPPQAVALIATHRLRIRLLPYRVARVDANAQRILVRFATDAPVDPTKVVALIQSDRTVQIKGSDTLVRTGTFPTHAERAAAVERLVQSVMAQTNHATIA</sequence>
<comment type="function">
    <text evidence="13">Couples transcription and DNA repair by recognizing RNA polymerase (RNAP) stalled at DNA lesions. Mediates ATP-dependent release of RNAP and its truncated transcript from the DNA, and recruitment of nucleotide excision repair machinery to the damaged site.</text>
</comment>
<dbReference type="SUPFAM" id="SSF143517">
    <property type="entry name" value="TRCF domain-like"/>
    <property type="match status" value="1"/>
</dbReference>
<keyword evidence="6" id="KW-0347">Helicase</keyword>
<keyword evidence="17" id="KW-1185">Reference proteome</keyword>
<keyword evidence="5 13" id="KW-0378">Hydrolase</keyword>
<keyword evidence="3 13" id="KW-0547">Nucleotide-binding</keyword>
<dbReference type="InterPro" id="IPR048635">
    <property type="entry name" value="MFD_D3"/>
</dbReference>
<dbReference type="PANTHER" id="PTHR47964">
    <property type="entry name" value="ATP-DEPENDENT DNA HELICASE HOMOLOG RECG, CHLOROPLASTIC"/>
    <property type="match status" value="1"/>
</dbReference>
<evidence type="ECO:0000256" key="10">
    <source>
        <dbReference type="ARBA" id="ARBA00061104"/>
    </source>
</evidence>
<dbReference type="InterPro" id="IPR014001">
    <property type="entry name" value="Helicase_ATP-bd"/>
</dbReference>
<dbReference type="Gene3D" id="3.90.1150.50">
    <property type="entry name" value="Transcription-repair-coupling factor, D7 domain"/>
    <property type="match status" value="1"/>
</dbReference>
<dbReference type="Gene3D" id="2.40.10.170">
    <property type="match status" value="1"/>
</dbReference>
<dbReference type="SMART" id="SM00490">
    <property type="entry name" value="HELICc"/>
    <property type="match status" value="1"/>
</dbReference>
<dbReference type="GO" id="GO:0003684">
    <property type="term" value="F:damaged DNA binding"/>
    <property type="evidence" value="ECO:0007669"/>
    <property type="project" value="InterPro"/>
</dbReference>
<feature type="domain" description="Helicase C-terminal" evidence="15">
    <location>
        <begin position="786"/>
        <end position="944"/>
    </location>
</feature>
<dbReference type="NCBIfam" id="TIGR00580">
    <property type="entry name" value="mfd"/>
    <property type="match status" value="1"/>
</dbReference>
<dbReference type="GO" id="GO:0005524">
    <property type="term" value="F:ATP binding"/>
    <property type="evidence" value="ECO:0007669"/>
    <property type="project" value="UniProtKB-UniRule"/>
</dbReference>
<dbReference type="SUPFAM" id="SSF141259">
    <property type="entry name" value="CarD-like"/>
    <property type="match status" value="1"/>
</dbReference>
<dbReference type="InterPro" id="IPR011545">
    <property type="entry name" value="DEAD/DEAH_box_helicase_dom"/>
</dbReference>
<evidence type="ECO:0000256" key="4">
    <source>
        <dbReference type="ARBA" id="ARBA00022763"/>
    </source>
</evidence>
<evidence type="ECO:0000256" key="9">
    <source>
        <dbReference type="ARBA" id="ARBA00023204"/>
    </source>
</evidence>
<dbReference type="OrthoDB" id="5287035at2"/>
<dbReference type="InterPro" id="IPR037235">
    <property type="entry name" value="TRCF-like_C_D7"/>
</dbReference>
<name>A0A2Z6DXV9_HYDTE</name>
<evidence type="ECO:0000256" key="6">
    <source>
        <dbReference type="ARBA" id="ARBA00022806"/>
    </source>
</evidence>
<dbReference type="Gene3D" id="3.40.50.11180">
    <property type="match status" value="1"/>
</dbReference>
<comment type="similarity">
    <text evidence="11 13">In the C-terminal section; belongs to the helicase family. RecG subfamily.</text>
</comment>
<evidence type="ECO:0000259" key="14">
    <source>
        <dbReference type="PROSITE" id="PS51192"/>
    </source>
</evidence>
<dbReference type="PROSITE" id="PS51192">
    <property type="entry name" value="HELICASE_ATP_BIND_1"/>
    <property type="match status" value="1"/>
</dbReference>
<evidence type="ECO:0000256" key="7">
    <source>
        <dbReference type="ARBA" id="ARBA00022840"/>
    </source>
</evidence>
<evidence type="ECO:0000259" key="15">
    <source>
        <dbReference type="PROSITE" id="PS51194"/>
    </source>
</evidence>
<dbReference type="FunFam" id="3.40.50.300:FF:000546">
    <property type="entry name" value="Transcription-repair-coupling factor"/>
    <property type="match status" value="1"/>
</dbReference>
<accession>A0A2Z6DXV9</accession>
<proteinExistence type="inferred from homology"/>